<dbReference type="AlphaFoldDB" id="A0AAD7FGF6"/>
<accession>A0AAD7FGF6</accession>
<feature type="compositionally biased region" description="Low complexity" evidence="1">
    <location>
        <begin position="48"/>
        <end position="65"/>
    </location>
</feature>
<feature type="compositionally biased region" description="Polar residues" evidence="1">
    <location>
        <begin position="81"/>
        <end position="90"/>
    </location>
</feature>
<feature type="region of interest" description="Disordered" evidence="1">
    <location>
        <begin position="129"/>
        <end position="191"/>
    </location>
</feature>
<evidence type="ECO:0000313" key="3">
    <source>
        <dbReference type="Proteomes" id="UP001221142"/>
    </source>
</evidence>
<name>A0AAD7FGF6_9AGAR</name>
<proteinExistence type="predicted"/>
<evidence type="ECO:0000256" key="1">
    <source>
        <dbReference type="SAM" id="MobiDB-lite"/>
    </source>
</evidence>
<dbReference type="Proteomes" id="UP001221142">
    <property type="component" value="Unassembled WGS sequence"/>
</dbReference>
<evidence type="ECO:0000313" key="2">
    <source>
        <dbReference type="EMBL" id="KAJ7618771.1"/>
    </source>
</evidence>
<gene>
    <name evidence="2" type="ORF">FB45DRAFT_932430</name>
</gene>
<sequence length="204" mass="21986">MTSSSQHQAHHDDIELQYALAAEISLDGGVNVNEIHFEHLHSVQLTAGSGSSIRSSSSLRVSNGQGRRRRRTQDLEVTPVTMLSQESGVRNQGRAPASVNAEIEVEADVDALASDMATSIRIEGNIHLGHAPGESSRRLEHTNQNPGQPQVQQLPLIRDATPTRPATPRRSSSTEAVWGSMDTVDNGGSGIWIMPGGILEGRFQ</sequence>
<feature type="region of interest" description="Disordered" evidence="1">
    <location>
        <begin position="47"/>
        <end position="95"/>
    </location>
</feature>
<dbReference type="EMBL" id="JARKIF010000019">
    <property type="protein sequence ID" value="KAJ7618771.1"/>
    <property type="molecule type" value="Genomic_DNA"/>
</dbReference>
<feature type="compositionally biased region" description="Polar residues" evidence="1">
    <location>
        <begin position="142"/>
        <end position="153"/>
    </location>
</feature>
<comment type="caution">
    <text evidence="2">The sequence shown here is derived from an EMBL/GenBank/DDBJ whole genome shotgun (WGS) entry which is preliminary data.</text>
</comment>
<organism evidence="2 3">
    <name type="scientific">Roridomyces roridus</name>
    <dbReference type="NCBI Taxonomy" id="1738132"/>
    <lineage>
        <taxon>Eukaryota</taxon>
        <taxon>Fungi</taxon>
        <taxon>Dikarya</taxon>
        <taxon>Basidiomycota</taxon>
        <taxon>Agaricomycotina</taxon>
        <taxon>Agaricomycetes</taxon>
        <taxon>Agaricomycetidae</taxon>
        <taxon>Agaricales</taxon>
        <taxon>Marasmiineae</taxon>
        <taxon>Mycenaceae</taxon>
        <taxon>Roridomyces</taxon>
    </lineage>
</organism>
<protein>
    <submittedName>
        <fullName evidence="2">Uncharacterized protein</fullName>
    </submittedName>
</protein>
<reference evidence="2" key="1">
    <citation type="submission" date="2023-03" db="EMBL/GenBank/DDBJ databases">
        <title>Massive genome expansion in bonnet fungi (Mycena s.s.) driven by repeated elements and novel gene families across ecological guilds.</title>
        <authorList>
            <consortium name="Lawrence Berkeley National Laboratory"/>
            <person name="Harder C.B."/>
            <person name="Miyauchi S."/>
            <person name="Viragh M."/>
            <person name="Kuo A."/>
            <person name="Thoen E."/>
            <person name="Andreopoulos B."/>
            <person name="Lu D."/>
            <person name="Skrede I."/>
            <person name="Drula E."/>
            <person name="Henrissat B."/>
            <person name="Morin E."/>
            <person name="Kohler A."/>
            <person name="Barry K."/>
            <person name="LaButti K."/>
            <person name="Morin E."/>
            <person name="Salamov A."/>
            <person name="Lipzen A."/>
            <person name="Mereny Z."/>
            <person name="Hegedus B."/>
            <person name="Baldrian P."/>
            <person name="Stursova M."/>
            <person name="Weitz H."/>
            <person name="Taylor A."/>
            <person name="Grigoriev I.V."/>
            <person name="Nagy L.G."/>
            <person name="Martin F."/>
            <person name="Kauserud H."/>
        </authorList>
    </citation>
    <scope>NUCLEOTIDE SEQUENCE</scope>
    <source>
        <strain evidence="2">9284</strain>
    </source>
</reference>
<keyword evidence="3" id="KW-1185">Reference proteome</keyword>